<protein>
    <recommendedName>
        <fullName evidence="4">vesicle-fusing ATPase</fullName>
        <ecNumber evidence="4">3.6.4.6</ecNumber>
    </recommendedName>
</protein>
<dbReference type="SMART" id="SM00382">
    <property type="entry name" value="AAA"/>
    <property type="match status" value="1"/>
</dbReference>
<keyword evidence="7" id="KW-0967">Endosome</keyword>
<dbReference type="Pfam" id="PF00004">
    <property type="entry name" value="AAA"/>
    <property type="match status" value="1"/>
</dbReference>
<evidence type="ECO:0000256" key="10">
    <source>
        <dbReference type="ARBA" id="ARBA00022927"/>
    </source>
</evidence>
<evidence type="ECO:0000256" key="3">
    <source>
        <dbReference type="ARBA" id="ARBA00010954"/>
    </source>
</evidence>
<comment type="similarity">
    <text evidence="2">Belongs to the AAA ATPase family.</text>
</comment>
<dbReference type="Gene3D" id="1.20.58.80">
    <property type="entry name" value="Phosphotransferase system, lactose/cellobiose-type IIA subunit"/>
    <property type="match status" value="1"/>
</dbReference>
<evidence type="ECO:0000259" key="15">
    <source>
        <dbReference type="SMART" id="SM00382"/>
    </source>
</evidence>
<dbReference type="InterPro" id="IPR008862">
    <property type="entry name" value="Tcp11"/>
</dbReference>
<dbReference type="GO" id="GO:0007033">
    <property type="term" value="P:vacuole organization"/>
    <property type="evidence" value="ECO:0007669"/>
    <property type="project" value="TreeGrafter"/>
</dbReference>
<dbReference type="Pfam" id="PF04212">
    <property type="entry name" value="MIT"/>
    <property type="match status" value="1"/>
</dbReference>
<feature type="compositionally biased region" description="Basic residues" evidence="14">
    <location>
        <begin position="895"/>
        <end position="904"/>
    </location>
</feature>
<feature type="compositionally biased region" description="Polar residues" evidence="14">
    <location>
        <begin position="509"/>
        <end position="523"/>
    </location>
</feature>
<evidence type="ECO:0000256" key="8">
    <source>
        <dbReference type="ARBA" id="ARBA00022801"/>
    </source>
</evidence>
<dbReference type="CDD" id="cd19521">
    <property type="entry name" value="RecA-like_VPS4"/>
    <property type="match status" value="1"/>
</dbReference>
<dbReference type="InterPro" id="IPR015415">
    <property type="entry name" value="Spast_Vps4_C"/>
</dbReference>
<dbReference type="SUPFAM" id="SSF116846">
    <property type="entry name" value="MIT domain"/>
    <property type="match status" value="1"/>
</dbReference>
<evidence type="ECO:0000256" key="4">
    <source>
        <dbReference type="ARBA" id="ARBA00012674"/>
    </source>
</evidence>
<dbReference type="SMART" id="SM00745">
    <property type="entry name" value="MIT"/>
    <property type="match status" value="1"/>
</dbReference>
<evidence type="ECO:0000256" key="7">
    <source>
        <dbReference type="ARBA" id="ARBA00022753"/>
    </source>
</evidence>
<evidence type="ECO:0000256" key="9">
    <source>
        <dbReference type="ARBA" id="ARBA00022840"/>
    </source>
</evidence>
<dbReference type="Gene3D" id="1.10.8.60">
    <property type="match status" value="1"/>
</dbReference>
<dbReference type="Pfam" id="PF09336">
    <property type="entry name" value="Vps4_C"/>
    <property type="match status" value="1"/>
</dbReference>
<feature type="domain" description="MIT" evidence="16">
    <location>
        <begin position="3"/>
        <end position="80"/>
    </location>
</feature>
<proteinExistence type="inferred from homology"/>
<keyword evidence="9" id="KW-0067">ATP-binding</keyword>
<dbReference type="EMBL" id="DF933838">
    <property type="protein sequence ID" value="GAM41268.1"/>
    <property type="molecule type" value="Genomic_DNA"/>
</dbReference>
<dbReference type="GO" id="GO:0010008">
    <property type="term" value="C:endosome membrane"/>
    <property type="evidence" value="ECO:0007669"/>
    <property type="project" value="UniProtKB-SubCell"/>
</dbReference>
<keyword evidence="5" id="KW-0813">Transport</keyword>
<dbReference type="SUPFAM" id="SSF52540">
    <property type="entry name" value="P-loop containing nucleoside triphosphate hydrolases"/>
    <property type="match status" value="1"/>
</dbReference>
<keyword evidence="18" id="KW-1185">Reference proteome</keyword>
<dbReference type="CDD" id="cd02678">
    <property type="entry name" value="MIT_VPS4"/>
    <property type="match status" value="1"/>
</dbReference>
<feature type="region of interest" description="Disordered" evidence="14">
    <location>
        <begin position="895"/>
        <end position="929"/>
    </location>
</feature>
<comment type="caution">
    <text evidence="17">The sequence shown here is derived from an EMBL/GenBank/DDBJ whole genome shotgun (WGS) entry which is preliminary data.</text>
</comment>
<dbReference type="InterPro" id="IPR036181">
    <property type="entry name" value="MIT_dom_sf"/>
</dbReference>
<evidence type="ECO:0000256" key="13">
    <source>
        <dbReference type="SAM" id="Coils"/>
    </source>
</evidence>
<dbReference type="Gene3D" id="3.40.50.300">
    <property type="entry name" value="P-loop containing nucleotide triphosphate hydrolases"/>
    <property type="match status" value="1"/>
</dbReference>
<evidence type="ECO:0000256" key="12">
    <source>
        <dbReference type="ARBA" id="ARBA00048883"/>
    </source>
</evidence>
<keyword evidence="11" id="KW-0472">Membrane</keyword>
<dbReference type="InterPro" id="IPR003960">
    <property type="entry name" value="ATPase_AAA_CS"/>
</dbReference>
<evidence type="ECO:0000256" key="11">
    <source>
        <dbReference type="ARBA" id="ARBA00023136"/>
    </source>
</evidence>
<evidence type="ECO:0000313" key="18">
    <source>
        <dbReference type="Proteomes" id="UP000053095"/>
    </source>
</evidence>
<evidence type="ECO:0000256" key="5">
    <source>
        <dbReference type="ARBA" id="ARBA00022448"/>
    </source>
</evidence>
<gene>
    <name evidence="17" type="ORF">TCE0_042f14274</name>
</gene>
<evidence type="ECO:0000256" key="6">
    <source>
        <dbReference type="ARBA" id="ARBA00022741"/>
    </source>
</evidence>
<evidence type="ECO:0000259" key="16">
    <source>
        <dbReference type="SMART" id="SM00745"/>
    </source>
</evidence>
<dbReference type="GO" id="GO:0016197">
    <property type="term" value="P:endosomal transport"/>
    <property type="evidence" value="ECO:0007669"/>
    <property type="project" value="TreeGrafter"/>
</dbReference>
<keyword evidence="10" id="KW-0653">Protein transport</keyword>
<dbReference type="InterPro" id="IPR027417">
    <property type="entry name" value="P-loop_NTPase"/>
</dbReference>
<feature type="compositionally biased region" description="Polar residues" evidence="14">
    <location>
        <begin position="914"/>
        <end position="929"/>
    </location>
</feature>
<dbReference type="Proteomes" id="UP000053095">
    <property type="component" value="Unassembled WGS sequence"/>
</dbReference>
<dbReference type="EC" id="3.6.4.6" evidence="4"/>
<dbReference type="GO" id="GO:0016887">
    <property type="term" value="F:ATP hydrolysis activity"/>
    <property type="evidence" value="ECO:0007669"/>
    <property type="project" value="InterPro"/>
</dbReference>
<evidence type="ECO:0000313" key="17">
    <source>
        <dbReference type="EMBL" id="GAM41268.1"/>
    </source>
</evidence>
<dbReference type="FunFam" id="3.40.50.300:FF:000043">
    <property type="entry name" value="Vacuolar protein sorting-associated protein 4"/>
    <property type="match status" value="1"/>
</dbReference>
<comment type="subcellular location">
    <subcellularLocation>
        <location evidence="1">Endosome membrane</location>
        <topology evidence="1">Peripheral membrane protein</topology>
    </subcellularLocation>
</comment>
<evidence type="ECO:0000256" key="2">
    <source>
        <dbReference type="ARBA" id="ARBA00006914"/>
    </source>
</evidence>
<feature type="coiled-coil region" evidence="13">
    <location>
        <begin position="566"/>
        <end position="614"/>
    </location>
</feature>
<dbReference type="InterPro" id="IPR045253">
    <property type="entry name" value="VPS4_MIT"/>
</dbReference>
<evidence type="ECO:0000256" key="14">
    <source>
        <dbReference type="SAM" id="MobiDB-lite"/>
    </source>
</evidence>
<dbReference type="FunFam" id="1.20.58.80:FF:000004">
    <property type="entry name" value="Vacuolar protein sorting-associated protein 4"/>
    <property type="match status" value="1"/>
</dbReference>
<feature type="region of interest" description="Disordered" evidence="14">
    <location>
        <begin position="75"/>
        <end position="110"/>
    </location>
</feature>
<organism evidence="17 18">
    <name type="scientific">Talaromyces pinophilus</name>
    <name type="common">Penicillium pinophilum</name>
    <dbReference type="NCBI Taxonomy" id="128442"/>
    <lineage>
        <taxon>Eukaryota</taxon>
        <taxon>Fungi</taxon>
        <taxon>Dikarya</taxon>
        <taxon>Ascomycota</taxon>
        <taxon>Pezizomycotina</taxon>
        <taxon>Eurotiomycetes</taxon>
        <taxon>Eurotiomycetidae</taxon>
        <taxon>Eurotiales</taxon>
        <taxon>Trichocomaceae</taxon>
        <taxon>Talaromyces</taxon>
        <taxon>Talaromyces sect. Talaromyces</taxon>
    </lineage>
</organism>
<feature type="region of interest" description="Disordered" evidence="14">
    <location>
        <begin position="494"/>
        <end position="533"/>
    </location>
</feature>
<comment type="similarity">
    <text evidence="3">Belongs to the TCP11 family.</text>
</comment>
<dbReference type="PANTHER" id="PTHR23074:SF83">
    <property type="entry name" value="VACUOLAR PROTEIN SORTING-ASSOCIATED PROTEIN 4A"/>
    <property type="match status" value="1"/>
</dbReference>
<evidence type="ECO:0000256" key="1">
    <source>
        <dbReference type="ARBA" id="ARBA00004481"/>
    </source>
</evidence>
<keyword evidence="6" id="KW-0547">Nucleotide-binding</keyword>
<dbReference type="GO" id="GO:0015031">
    <property type="term" value="P:protein transport"/>
    <property type="evidence" value="ECO:0007669"/>
    <property type="project" value="UniProtKB-KW"/>
</dbReference>
<accession>A0A6V8HIZ3</accession>
<dbReference type="Pfam" id="PF05794">
    <property type="entry name" value="Tcp11"/>
    <property type="match status" value="1"/>
</dbReference>
<sequence length="1428" mass="159383">MSNTDFLGRAIDTVKKAIEHDNAGEYEKAYQGYYAALELFMLALKWEKNPKSKEMIRAKTGEYMDRAEKLKNHLANADNKKKPSAVGANGKVANGSGKGKEDEDGEDAEAKKLRGALQGAILSEKPNVRWEDVAGLENAKEALKEAVILPIKFPHLFTGKRQPWKGILMYGPPGTGKSYLAKAVATEANSTFFSVSSSDLVSKWMGESERLVKQLFNMARENKPAIIFIDEVDALCGPRGEGESEASRRIKTELLVQMDGVGKDSRGVLILGATNIPWQLDAAIRRRFQRRIHISLPDINARMKMFMLAVGSTPCQLTQADYRHLAEISAEYSGSDISIAVQDALMQPIRKIQTATHYKKVLVDGEEKLTPCSPGDNGAMEMNWMEVESEKLLEPPLVLKDFIKAIRNSRPTVSKEDLERNAEWTTQFAEHIHYMHYHAAMIRRNSDLEIHLPDADAPSSADIIDQADIEMLTSDDEKQILTLPPHIAARFYRRSGSARRASDKLSRRGSVSSIHSHHSNTSAHGGPQSDHLAQHLRRASILESRKARLADRAAHAEKVRLRAAVAKAATRNLQREERALAAQQARERLLAEITAKCEDEVRRAKKKAEETRELKAAKHARLRLEMAEKFAEAEKRRLQYQQTHRRPRTTSLPAGEESKMVKTVLNSLTRDAAARIVQKAWKNYVARRVVDSFRSLDLSQQKIGSMSFDDVSALLSKEAVLETMARVLRLCGLQDMEGGAMGERGAVRTFLSSYLILSHPSAVMSSDGEQEQDLIEKARDLVVSFEQITKRLLKHQSITSMSSELQVLGEAYSVFFSAFHAWKTHDSTVLIEIMLAQFVELELIWQTVKEDRAGGAADEYYQGIRHNQILLLARLKRLAGPDKALDMVKQALRKAKREKKRSKSSKQSIPRSAAVSTNADSHADSVSTPISETFNNVESAVLHELDKQRLSPHESFTKALTALPENRVLVHELLINREFRIEQTQFTEPRQQIMKHMTDMMRSDVDAGLGTKWIVAMATVIQDRLLRSLRPGNSLHVLISEALDPKLIENQCEAGTFSYDSFFDFMCRILPQLCAPFRDPEVKAFAENKTGDPIDRLSRLMGIIDLLSLDHTNFMIQVAAPQLIQEAPGYEQRTFQKGLEDGTITLERTKRFWQKNHNLVVDDMKRRDPEIAERRQVQPPAAKVYAQGLVDLVLNNAPVPSDLVPETLELDNARLETLHMTAFKIAATAAILLTAKNLLKRDSRSQWKAEADRIMSLDFTEIKPERIQSIIESTRPMPAAARSQLLSTMRRVLSPIATATTSVDNTMNSQMPSVEYVSGPISSSASSSSASTSAATDSSTTSSSFTDPVARLILSRLRAHVLSRLSAASASERVRATTTASQLLAAAGMPEFVNEVGKLVDELGKVRDVDWTCHGLVYERVISESVSS</sequence>
<dbReference type="InterPro" id="IPR003593">
    <property type="entry name" value="AAA+_ATPase"/>
</dbReference>
<dbReference type="PANTHER" id="PTHR23074">
    <property type="entry name" value="AAA DOMAIN-CONTAINING"/>
    <property type="match status" value="1"/>
</dbReference>
<dbReference type="GO" id="GO:0045324">
    <property type="term" value="P:late endosome to vacuole transport"/>
    <property type="evidence" value="ECO:0007669"/>
    <property type="project" value="UniProtKB-ARBA"/>
</dbReference>
<keyword evidence="8" id="KW-0378">Hydrolase</keyword>
<dbReference type="PROSITE" id="PS00674">
    <property type="entry name" value="AAA"/>
    <property type="match status" value="1"/>
</dbReference>
<comment type="catalytic activity">
    <reaction evidence="12">
        <text>ATP + H2O = ADP + phosphate + H(+)</text>
        <dbReference type="Rhea" id="RHEA:13065"/>
        <dbReference type="ChEBI" id="CHEBI:15377"/>
        <dbReference type="ChEBI" id="CHEBI:15378"/>
        <dbReference type="ChEBI" id="CHEBI:30616"/>
        <dbReference type="ChEBI" id="CHEBI:43474"/>
        <dbReference type="ChEBI" id="CHEBI:456216"/>
        <dbReference type="EC" id="3.6.4.6"/>
    </reaction>
</comment>
<dbReference type="InterPro" id="IPR007330">
    <property type="entry name" value="MIT_dom"/>
</dbReference>
<dbReference type="FunFam" id="1.10.8.60:FF:000015">
    <property type="entry name" value="vacuolar protein sorting-associated protein 4A"/>
    <property type="match status" value="1"/>
</dbReference>
<feature type="domain" description="AAA+ ATPase" evidence="15">
    <location>
        <begin position="163"/>
        <end position="298"/>
    </location>
</feature>
<keyword evidence="13" id="KW-0175">Coiled coil</keyword>
<dbReference type="InterPro" id="IPR003959">
    <property type="entry name" value="ATPase_AAA_core"/>
</dbReference>
<dbReference type="GO" id="GO:0005524">
    <property type="term" value="F:ATP binding"/>
    <property type="evidence" value="ECO:0007669"/>
    <property type="project" value="UniProtKB-KW"/>
</dbReference>
<reference evidence="18" key="1">
    <citation type="journal article" date="2015" name="Genome Announc.">
        <title>Draft genome sequence of Talaromyces cellulolyticus strain Y-94, a source of lignocellulosic biomass-degrading enzymes.</title>
        <authorList>
            <person name="Fujii T."/>
            <person name="Koike H."/>
            <person name="Sawayama S."/>
            <person name="Yano S."/>
            <person name="Inoue H."/>
        </authorList>
    </citation>
    <scope>NUCLEOTIDE SEQUENCE [LARGE SCALE GENOMIC DNA]</scope>
    <source>
        <strain evidence="18">Y-94</strain>
    </source>
</reference>
<dbReference type="InterPro" id="IPR050304">
    <property type="entry name" value="MT-severing_AAA_ATPase"/>
</dbReference>
<name>A0A6V8HIZ3_TALPI</name>